<keyword evidence="3" id="KW-1185">Reference proteome</keyword>
<protein>
    <submittedName>
        <fullName evidence="2">Uncharacterized protein</fullName>
    </submittedName>
</protein>
<feature type="compositionally biased region" description="Basic residues" evidence="1">
    <location>
        <begin position="13"/>
        <end position="29"/>
    </location>
</feature>
<comment type="caution">
    <text evidence="2">The sequence shown here is derived from an EMBL/GenBank/DDBJ whole genome shotgun (WGS) entry which is preliminary data.</text>
</comment>
<evidence type="ECO:0000313" key="2">
    <source>
        <dbReference type="EMBL" id="MFB9686073.1"/>
    </source>
</evidence>
<sequence>MTFMVTDGLPVQSRRRLPRHPRGHPQRRPVRANLHQLGADHRGRTTFFYFDVPFSETVRRHTTRPQASEFTPEDMRGWYATSGRLGMPDEQIIASSSSVDVSVARIMVHMDGE</sequence>
<dbReference type="EMBL" id="JBHMBK010000012">
    <property type="protein sequence ID" value="MFB9686073.1"/>
    <property type="molecule type" value="Genomic_DNA"/>
</dbReference>
<reference evidence="2 3" key="1">
    <citation type="submission" date="2024-09" db="EMBL/GenBank/DDBJ databases">
        <authorList>
            <person name="Sun Q."/>
            <person name="Mori K."/>
        </authorList>
    </citation>
    <scope>NUCLEOTIDE SEQUENCE [LARGE SCALE GENOMIC DNA]</scope>
    <source>
        <strain evidence="2 3">JCM 13852</strain>
    </source>
</reference>
<evidence type="ECO:0000313" key="3">
    <source>
        <dbReference type="Proteomes" id="UP001589535"/>
    </source>
</evidence>
<feature type="region of interest" description="Disordered" evidence="1">
    <location>
        <begin position="1"/>
        <end position="29"/>
    </location>
</feature>
<dbReference type="Proteomes" id="UP001589535">
    <property type="component" value="Unassembled WGS sequence"/>
</dbReference>
<gene>
    <name evidence="2" type="ORF">ACFFTO_17900</name>
</gene>
<accession>A0ABV5U845</accession>
<dbReference type="RefSeq" id="WP_378194664.1">
    <property type="nucleotide sequence ID" value="NZ_JBHMBK010000012.1"/>
</dbReference>
<organism evidence="2 3">
    <name type="scientific">Amycolatopsis plumensis</name>
    <dbReference type="NCBI Taxonomy" id="236508"/>
    <lineage>
        <taxon>Bacteria</taxon>
        <taxon>Bacillati</taxon>
        <taxon>Actinomycetota</taxon>
        <taxon>Actinomycetes</taxon>
        <taxon>Pseudonocardiales</taxon>
        <taxon>Pseudonocardiaceae</taxon>
        <taxon>Amycolatopsis</taxon>
    </lineage>
</organism>
<proteinExistence type="predicted"/>
<evidence type="ECO:0000256" key="1">
    <source>
        <dbReference type="SAM" id="MobiDB-lite"/>
    </source>
</evidence>
<name>A0ABV5U845_9PSEU</name>